<dbReference type="CDD" id="cd16010">
    <property type="entry name" value="iPGM"/>
    <property type="match status" value="1"/>
</dbReference>
<dbReference type="PANTHER" id="PTHR31637">
    <property type="entry name" value="2,3-BISPHOSPHOGLYCERATE-INDEPENDENT PHOSPHOGLYCERATE MUTASE"/>
    <property type="match status" value="1"/>
</dbReference>
<dbReference type="GO" id="GO:0030145">
    <property type="term" value="F:manganese ion binding"/>
    <property type="evidence" value="ECO:0007669"/>
    <property type="project" value="UniProtKB-UniRule"/>
</dbReference>
<feature type="binding site" evidence="10 13">
    <location>
        <position position="12"/>
    </location>
    <ligand>
        <name>Mn(2+)</name>
        <dbReference type="ChEBI" id="CHEBI:29035"/>
        <label>2</label>
    </ligand>
</feature>
<dbReference type="EC" id="5.4.2.12" evidence="4 10"/>
<dbReference type="PIRSF" id="PIRSF001492">
    <property type="entry name" value="IPGAM"/>
    <property type="match status" value="1"/>
</dbReference>
<dbReference type="GO" id="GO:0006007">
    <property type="term" value="P:glucose catabolic process"/>
    <property type="evidence" value="ECO:0007669"/>
    <property type="project" value="InterPro"/>
</dbReference>
<feature type="binding site" evidence="10 13">
    <location>
        <position position="460"/>
    </location>
    <ligand>
        <name>Mn(2+)</name>
        <dbReference type="ChEBI" id="CHEBI:29035"/>
        <label>1</label>
    </ligand>
</feature>
<dbReference type="InterPro" id="IPR036646">
    <property type="entry name" value="PGAM_B_sf"/>
</dbReference>
<evidence type="ECO:0000259" key="14">
    <source>
        <dbReference type="Pfam" id="PF01676"/>
    </source>
</evidence>
<keyword evidence="7 10" id="KW-0464">Manganese</keyword>
<dbReference type="EMBL" id="WHJC01000021">
    <property type="protein sequence ID" value="MPQ42776.1"/>
    <property type="molecule type" value="Genomic_DNA"/>
</dbReference>
<feature type="binding site" evidence="10 12">
    <location>
        <position position="123"/>
    </location>
    <ligand>
        <name>substrate</name>
    </ligand>
</feature>
<feature type="binding site" evidence="10 13">
    <location>
        <position position="441"/>
    </location>
    <ligand>
        <name>Mn(2+)</name>
        <dbReference type="ChEBI" id="CHEBI:29035"/>
        <label>2</label>
    </ligand>
</feature>
<dbReference type="HAMAP" id="MF_01038">
    <property type="entry name" value="GpmI"/>
    <property type="match status" value="1"/>
</dbReference>
<evidence type="ECO:0000259" key="15">
    <source>
        <dbReference type="Pfam" id="PF06415"/>
    </source>
</evidence>
<dbReference type="Proteomes" id="UP000430345">
    <property type="component" value="Unassembled WGS sequence"/>
</dbReference>
<evidence type="ECO:0000256" key="13">
    <source>
        <dbReference type="PIRSR" id="PIRSR001492-3"/>
    </source>
</evidence>
<comment type="catalytic activity">
    <reaction evidence="1 10">
        <text>(2R)-2-phosphoglycerate = (2R)-3-phosphoglycerate</text>
        <dbReference type="Rhea" id="RHEA:15901"/>
        <dbReference type="ChEBI" id="CHEBI:58272"/>
        <dbReference type="ChEBI" id="CHEBI:58289"/>
        <dbReference type="EC" id="5.4.2.12"/>
    </reaction>
</comment>
<keyword evidence="5 10" id="KW-0479">Metal-binding</keyword>
<dbReference type="SUPFAM" id="SSF53649">
    <property type="entry name" value="Alkaline phosphatase-like"/>
    <property type="match status" value="1"/>
</dbReference>
<dbReference type="SUPFAM" id="SSF64158">
    <property type="entry name" value="2,3-Bisphosphoglycerate-independent phosphoglycerate mutase, substrate-binding domain"/>
    <property type="match status" value="1"/>
</dbReference>
<evidence type="ECO:0000256" key="4">
    <source>
        <dbReference type="ARBA" id="ARBA00012026"/>
    </source>
</evidence>
<feature type="binding site" evidence="10 13">
    <location>
        <position position="404"/>
    </location>
    <ligand>
        <name>Mn(2+)</name>
        <dbReference type="ChEBI" id="CHEBI:29035"/>
        <label>1</label>
    </ligand>
</feature>
<sequence length="511" mass="56607">MTKKPVMLMILDGFGIAPKQDGNAVEAAKKPNYDKYLAKFPHTELQASGMAVGLPEGQMGNSEVGHLNIGAGRIIYQELTRITKEIAEGNFFDNVPLNDAMDNALKNNSALHLIGLLSDGGVHSHIDHLKGLLKLAKKRGVEKVYVHAFMDGRDVAPGSGKNFVEDLEKYMAEIGLGKIATISGRYYAMDRDNRWERVQLSYNAMVLGEGEKASSAVDCMENSYHDNKTDEFVLPCVIEDDDHPVAKIKSGDSVVFFNFRPDRARELTRAMVDREFKGFEREQLNLTFVCMTQYDKTIKEAEVAYRPESYTNTLGEYVANKGLNQLRIAETEKYAHVTFFFNGGVEQPNTNEDRALVASPKVATYDLKPEMSAFELTDELINRLDSGKYDMIILNYANPDMVGHTGVFDAAVKAVETVDTCLGKVVEKMLDLDGTVFITADHGNAETMIDYSNGNPMTAHTTLPVPFVWISKEAEGRTLVQDGKLADIAPTMLTAMGLEVPCEMTGHNLMK</sequence>
<comment type="pathway">
    <text evidence="2 10">Carbohydrate degradation; glycolysis; pyruvate from D-glyceraldehyde 3-phosphate: step 3/5.</text>
</comment>
<evidence type="ECO:0000256" key="9">
    <source>
        <dbReference type="ARBA" id="ARBA00071648"/>
    </source>
</evidence>
<evidence type="ECO:0000256" key="7">
    <source>
        <dbReference type="ARBA" id="ARBA00023211"/>
    </source>
</evidence>
<dbReference type="FunFam" id="3.40.1450.10:FF:000001">
    <property type="entry name" value="2,3-bisphosphoglycerate-independent phosphoglycerate mutase"/>
    <property type="match status" value="1"/>
</dbReference>
<evidence type="ECO:0000256" key="3">
    <source>
        <dbReference type="ARBA" id="ARBA00008819"/>
    </source>
</evidence>
<dbReference type="RefSeq" id="WP_152887708.1">
    <property type="nucleotide sequence ID" value="NZ_WHJC01000021.1"/>
</dbReference>
<evidence type="ECO:0000256" key="11">
    <source>
        <dbReference type="PIRSR" id="PIRSR001492-1"/>
    </source>
</evidence>
<feature type="binding site" evidence="10 12">
    <location>
        <position position="333"/>
    </location>
    <ligand>
        <name>substrate</name>
    </ligand>
</feature>
<dbReference type="InterPro" id="IPR005995">
    <property type="entry name" value="Pgm_bpd_ind"/>
</dbReference>
<dbReference type="UniPathway" id="UPA00109">
    <property type="reaction ID" value="UER00186"/>
</dbReference>
<feature type="domain" description="BPG-independent PGAM N-terminal" evidence="15">
    <location>
        <begin position="82"/>
        <end position="296"/>
    </location>
</feature>
<protein>
    <recommendedName>
        <fullName evidence="9 10">2,3-bisphosphoglycerate-independent phosphoglycerate mutase</fullName>
        <shortName evidence="10">BPG-independent PGAM</shortName>
        <shortName evidence="10">Phosphoglyceromutase</shortName>
        <shortName evidence="10">iPGM</shortName>
        <ecNumber evidence="4 10">5.4.2.12</ecNumber>
    </recommendedName>
</protein>
<dbReference type="AlphaFoldDB" id="A0A6I1MGW0"/>
<keyword evidence="6 10" id="KW-0324">Glycolysis</keyword>
<dbReference type="NCBIfam" id="TIGR01307">
    <property type="entry name" value="pgm_bpd_ind"/>
    <property type="match status" value="1"/>
</dbReference>
<dbReference type="GO" id="GO:0004619">
    <property type="term" value="F:phosphoglycerate mutase activity"/>
    <property type="evidence" value="ECO:0007669"/>
    <property type="project" value="UniProtKB-UniRule"/>
</dbReference>
<evidence type="ECO:0000313" key="16">
    <source>
        <dbReference type="EMBL" id="MPQ42776.1"/>
    </source>
</evidence>
<dbReference type="PANTHER" id="PTHR31637:SF0">
    <property type="entry name" value="2,3-BISPHOSPHOGLYCERATE-INDEPENDENT PHOSPHOGLYCERATE MUTASE"/>
    <property type="match status" value="1"/>
</dbReference>
<dbReference type="Pfam" id="PF06415">
    <property type="entry name" value="iPGM_N"/>
    <property type="match status" value="1"/>
</dbReference>
<gene>
    <name evidence="10" type="primary">gpmI</name>
    <name evidence="16" type="ORF">GBZ86_03280</name>
</gene>
<dbReference type="OrthoDB" id="9800863at2"/>
<evidence type="ECO:0000256" key="2">
    <source>
        <dbReference type="ARBA" id="ARBA00004798"/>
    </source>
</evidence>
<proteinExistence type="inferred from homology"/>
<dbReference type="Gene3D" id="3.40.1450.10">
    <property type="entry name" value="BPG-independent phosphoglycerate mutase, domain B"/>
    <property type="match status" value="1"/>
</dbReference>
<keyword evidence="17" id="KW-1185">Reference proteome</keyword>
<dbReference type="InterPro" id="IPR011258">
    <property type="entry name" value="BPG-indep_PGM_N"/>
</dbReference>
<reference evidence="16 17" key="1">
    <citation type="submission" date="2019-10" db="EMBL/GenBank/DDBJ databases">
        <title>The Genome Sequence of Clostridium tarantellae Isolated from Fish Brain.</title>
        <authorList>
            <person name="Bano L."/>
            <person name="Kiel M."/>
            <person name="Sales G."/>
            <person name="Doxey A.C."/>
            <person name="Mansfield M.J."/>
            <person name="Schiavone M."/>
            <person name="Rossetto O."/>
            <person name="Pirazzini M."/>
            <person name="Dobrindt U."/>
            <person name="Montecucco C."/>
        </authorList>
    </citation>
    <scope>NUCLEOTIDE SEQUENCE [LARGE SCALE GENOMIC DNA]</scope>
    <source>
        <strain evidence="16 17">DSM 3997</strain>
    </source>
</reference>
<comment type="cofactor">
    <cofactor evidence="10">
        <name>Mn(2+)</name>
        <dbReference type="ChEBI" id="CHEBI:29035"/>
    </cofactor>
    <text evidence="10">Binds 2 manganese ions per subunit.</text>
</comment>
<dbReference type="GO" id="GO:0043937">
    <property type="term" value="P:regulation of sporulation"/>
    <property type="evidence" value="ECO:0007669"/>
    <property type="project" value="UniProtKB-ARBA"/>
</dbReference>
<dbReference type="InterPro" id="IPR006124">
    <property type="entry name" value="Metalloenzyme"/>
</dbReference>
<feature type="binding site" evidence="10 12">
    <location>
        <begin position="260"/>
        <end position="263"/>
    </location>
    <ligand>
        <name>substrate</name>
    </ligand>
</feature>
<dbReference type="FunFam" id="3.40.720.10:FF:000001">
    <property type="entry name" value="2,3-bisphosphoglycerate-independent phosphoglycerate mutase"/>
    <property type="match status" value="1"/>
</dbReference>
<dbReference type="Gene3D" id="3.40.720.10">
    <property type="entry name" value="Alkaline Phosphatase, subunit A"/>
    <property type="match status" value="1"/>
</dbReference>
<dbReference type="InterPro" id="IPR017850">
    <property type="entry name" value="Alkaline_phosphatase_core_sf"/>
</dbReference>
<comment type="function">
    <text evidence="10">Catalyzes the interconversion of 2-phosphoglycerate and 3-phosphoglycerate.</text>
</comment>
<keyword evidence="8 10" id="KW-0413">Isomerase</keyword>
<evidence type="ECO:0000256" key="5">
    <source>
        <dbReference type="ARBA" id="ARBA00022723"/>
    </source>
</evidence>
<evidence type="ECO:0000256" key="1">
    <source>
        <dbReference type="ARBA" id="ARBA00000370"/>
    </source>
</evidence>
<feature type="binding site" evidence="10 13">
    <location>
        <position position="62"/>
    </location>
    <ligand>
        <name>Mn(2+)</name>
        <dbReference type="ChEBI" id="CHEBI:29035"/>
        <label>2</label>
    </ligand>
</feature>
<dbReference type="GO" id="GO:0006096">
    <property type="term" value="P:glycolytic process"/>
    <property type="evidence" value="ECO:0007669"/>
    <property type="project" value="UniProtKB-UniRule"/>
</dbReference>
<evidence type="ECO:0000256" key="12">
    <source>
        <dbReference type="PIRSR" id="PIRSR001492-2"/>
    </source>
</evidence>
<feature type="active site" description="Phosphoserine intermediate" evidence="10 11">
    <location>
        <position position="62"/>
    </location>
</feature>
<organism evidence="16 17">
    <name type="scientific">Clostridium tarantellae</name>
    <dbReference type="NCBI Taxonomy" id="39493"/>
    <lineage>
        <taxon>Bacteria</taxon>
        <taxon>Bacillati</taxon>
        <taxon>Bacillota</taxon>
        <taxon>Clostridia</taxon>
        <taxon>Eubacteriales</taxon>
        <taxon>Clostridiaceae</taxon>
        <taxon>Clostridium</taxon>
    </lineage>
</organism>
<feature type="binding site" evidence="10 13">
    <location>
        <position position="400"/>
    </location>
    <ligand>
        <name>Mn(2+)</name>
        <dbReference type="ChEBI" id="CHEBI:29035"/>
        <label>1</label>
    </ligand>
</feature>
<evidence type="ECO:0000256" key="8">
    <source>
        <dbReference type="ARBA" id="ARBA00023235"/>
    </source>
</evidence>
<evidence type="ECO:0000313" key="17">
    <source>
        <dbReference type="Proteomes" id="UP000430345"/>
    </source>
</evidence>
<comment type="similarity">
    <text evidence="3 10">Belongs to the BPG-independent phosphoglycerate mutase family.</text>
</comment>
<evidence type="ECO:0000256" key="6">
    <source>
        <dbReference type="ARBA" id="ARBA00023152"/>
    </source>
</evidence>
<comment type="subunit">
    <text evidence="10">Monomer.</text>
</comment>
<comment type="caution">
    <text evidence="16">The sequence shown here is derived from an EMBL/GenBank/DDBJ whole genome shotgun (WGS) entry which is preliminary data.</text>
</comment>
<feature type="binding site" evidence="10 12">
    <location>
        <position position="185"/>
    </location>
    <ligand>
        <name>substrate</name>
    </ligand>
</feature>
<feature type="binding site" evidence="10 13">
    <location>
        <position position="442"/>
    </location>
    <ligand>
        <name>Mn(2+)</name>
        <dbReference type="ChEBI" id="CHEBI:29035"/>
        <label>2</label>
    </ligand>
</feature>
<feature type="binding site" evidence="10 12">
    <location>
        <position position="191"/>
    </location>
    <ligand>
        <name>substrate</name>
    </ligand>
</feature>
<feature type="domain" description="Metalloenzyme" evidence="14">
    <location>
        <begin position="4"/>
        <end position="499"/>
    </location>
</feature>
<name>A0A6I1MGW0_9CLOT</name>
<dbReference type="GO" id="GO:0005829">
    <property type="term" value="C:cytosol"/>
    <property type="evidence" value="ECO:0007669"/>
    <property type="project" value="TreeGrafter"/>
</dbReference>
<evidence type="ECO:0000256" key="10">
    <source>
        <dbReference type="HAMAP-Rule" id="MF_01038"/>
    </source>
</evidence>
<dbReference type="Pfam" id="PF01676">
    <property type="entry name" value="Metalloenzyme"/>
    <property type="match status" value="1"/>
</dbReference>
<accession>A0A6I1MGW0</accession>
<feature type="binding site" evidence="10 12">
    <location>
        <begin position="153"/>
        <end position="154"/>
    </location>
    <ligand>
        <name>substrate</name>
    </ligand>
</feature>